<comment type="caution">
    <text evidence="2">The sequence shown here is derived from an EMBL/GenBank/DDBJ whole genome shotgun (WGS) entry which is preliminary data.</text>
</comment>
<reference evidence="2 3" key="1">
    <citation type="journal article" date="2022" name="Nat. Plants">
        <title>Genomes of leafy and leafless Platanthera orchids illuminate the evolution of mycoheterotrophy.</title>
        <authorList>
            <person name="Li M.H."/>
            <person name="Liu K.W."/>
            <person name="Li Z."/>
            <person name="Lu H.C."/>
            <person name="Ye Q.L."/>
            <person name="Zhang D."/>
            <person name="Wang J.Y."/>
            <person name="Li Y.F."/>
            <person name="Zhong Z.M."/>
            <person name="Liu X."/>
            <person name="Yu X."/>
            <person name="Liu D.K."/>
            <person name="Tu X.D."/>
            <person name="Liu B."/>
            <person name="Hao Y."/>
            <person name="Liao X.Y."/>
            <person name="Jiang Y.T."/>
            <person name="Sun W.H."/>
            <person name="Chen J."/>
            <person name="Chen Y.Q."/>
            <person name="Ai Y."/>
            <person name="Zhai J.W."/>
            <person name="Wu S.S."/>
            <person name="Zhou Z."/>
            <person name="Hsiao Y.Y."/>
            <person name="Wu W.L."/>
            <person name="Chen Y.Y."/>
            <person name="Lin Y.F."/>
            <person name="Hsu J.L."/>
            <person name="Li C.Y."/>
            <person name="Wang Z.W."/>
            <person name="Zhao X."/>
            <person name="Zhong W.Y."/>
            <person name="Ma X.K."/>
            <person name="Ma L."/>
            <person name="Huang J."/>
            <person name="Chen G.Z."/>
            <person name="Huang M.Z."/>
            <person name="Huang L."/>
            <person name="Peng D.H."/>
            <person name="Luo Y.B."/>
            <person name="Zou S.Q."/>
            <person name="Chen S.P."/>
            <person name="Lan S."/>
            <person name="Tsai W.C."/>
            <person name="Van de Peer Y."/>
            <person name="Liu Z.J."/>
        </authorList>
    </citation>
    <scope>NUCLEOTIDE SEQUENCE [LARGE SCALE GENOMIC DNA]</scope>
    <source>
        <strain evidence="2">Lor287</strain>
    </source>
</reference>
<feature type="compositionally biased region" description="Basic and acidic residues" evidence="1">
    <location>
        <begin position="70"/>
        <end position="89"/>
    </location>
</feature>
<dbReference type="AlphaFoldDB" id="A0AAP0GE28"/>
<organism evidence="2 3">
    <name type="scientific">Platanthera zijinensis</name>
    <dbReference type="NCBI Taxonomy" id="2320716"/>
    <lineage>
        <taxon>Eukaryota</taxon>
        <taxon>Viridiplantae</taxon>
        <taxon>Streptophyta</taxon>
        <taxon>Embryophyta</taxon>
        <taxon>Tracheophyta</taxon>
        <taxon>Spermatophyta</taxon>
        <taxon>Magnoliopsida</taxon>
        <taxon>Liliopsida</taxon>
        <taxon>Asparagales</taxon>
        <taxon>Orchidaceae</taxon>
        <taxon>Orchidoideae</taxon>
        <taxon>Orchideae</taxon>
        <taxon>Orchidinae</taxon>
        <taxon>Platanthera</taxon>
    </lineage>
</organism>
<evidence type="ECO:0000256" key="1">
    <source>
        <dbReference type="SAM" id="MobiDB-lite"/>
    </source>
</evidence>
<dbReference type="EMBL" id="JBBWWQ010000002">
    <property type="protein sequence ID" value="KAK8954190.1"/>
    <property type="molecule type" value="Genomic_DNA"/>
</dbReference>
<gene>
    <name evidence="2" type="ORF">KSP39_PZI001995</name>
</gene>
<accession>A0AAP0GE28</accession>
<proteinExistence type="predicted"/>
<dbReference type="Proteomes" id="UP001418222">
    <property type="component" value="Unassembled WGS sequence"/>
</dbReference>
<name>A0AAP0GE28_9ASPA</name>
<feature type="region of interest" description="Disordered" evidence="1">
    <location>
        <begin position="64"/>
        <end position="89"/>
    </location>
</feature>
<protein>
    <submittedName>
        <fullName evidence="2">Uncharacterized protein</fullName>
    </submittedName>
</protein>
<keyword evidence="3" id="KW-1185">Reference proteome</keyword>
<evidence type="ECO:0000313" key="2">
    <source>
        <dbReference type="EMBL" id="KAK8954190.1"/>
    </source>
</evidence>
<sequence length="109" mass="12931">MVHYLRMKKRKHVNDDLLEMHEPHLNEQLQEPELAGGEQDLHVIVEDDVNLLLDNWEDLVPGEEELNNLEEDRHEESLPRIEKGTETNPETEKDMCVWSVFLLFWCCPL</sequence>
<evidence type="ECO:0000313" key="3">
    <source>
        <dbReference type="Proteomes" id="UP001418222"/>
    </source>
</evidence>